<evidence type="ECO:0000256" key="5">
    <source>
        <dbReference type="HAMAP-Rule" id="MF_00081"/>
    </source>
</evidence>
<protein>
    <recommendedName>
        <fullName evidence="5">Heat-inducible transcription repressor HrcA</fullName>
    </recommendedName>
</protein>
<gene>
    <name evidence="5" type="primary">hrcA</name>
    <name evidence="8" type="ordered locus">Turpa_3662</name>
</gene>
<evidence type="ECO:0000256" key="3">
    <source>
        <dbReference type="ARBA" id="ARBA00023016"/>
    </source>
</evidence>
<dbReference type="KEGG" id="tpx:Turpa_3662"/>
<comment type="similarity">
    <text evidence="5">Belongs to the HrcA family.</text>
</comment>
<dbReference type="Gene3D" id="3.30.390.60">
    <property type="entry name" value="Heat-inducible transcription repressor hrca homolog, domain 3"/>
    <property type="match status" value="1"/>
</dbReference>
<dbReference type="STRING" id="869212.Turpa_3662"/>
<evidence type="ECO:0000313" key="8">
    <source>
        <dbReference type="EMBL" id="AFM14296.1"/>
    </source>
</evidence>
<reference evidence="8 9" key="1">
    <citation type="submission" date="2012-06" db="EMBL/GenBank/DDBJ databases">
        <title>The complete chromosome of genome of Turneriella parva DSM 21527.</title>
        <authorList>
            <consortium name="US DOE Joint Genome Institute (JGI-PGF)"/>
            <person name="Lucas S."/>
            <person name="Han J."/>
            <person name="Lapidus A."/>
            <person name="Bruce D."/>
            <person name="Goodwin L."/>
            <person name="Pitluck S."/>
            <person name="Peters L."/>
            <person name="Kyrpides N."/>
            <person name="Mavromatis K."/>
            <person name="Ivanova N."/>
            <person name="Mikhailova N."/>
            <person name="Chertkov O."/>
            <person name="Detter J.C."/>
            <person name="Tapia R."/>
            <person name="Han C."/>
            <person name="Land M."/>
            <person name="Hauser L."/>
            <person name="Markowitz V."/>
            <person name="Cheng J.-F."/>
            <person name="Hugenholtz P."/>
            <person name="Woyke T."/>
            <person name="Wu D."/>
            <person name="Gronow S."/>
            <person name="Wellnitz S."/>
            <person name="Brambilla E."/>
            <person name="Klenk H.-P."/>
            <person name="Eisen J.A."/>
        </authorList>
    </citation>
    <scope>NUCLEOTIDE SEQUENCE [LARGE SCALE GENOMIC DNA]</scope>
    <source>
        <strain evidence="9">ATCC BAA-1111 / DSM 21527 / NCTC 11395 / H</strain>
    </source>
</reference>
<dbReference type="InterPro" id="IPR002571">
    <property type="entry name" value="HrcA"/>
</dbReference>
<keyword evidence="4 5" id="KW-0804">Transcription</keyword>
<feature type="domain" description="Heat-inducible transcription repressor HrcA C-terminal" evidence="6">
    <location>
        <begin position="103"/>
        <end position="325"/>
    </location>
</feature>
<dbReference type="Gene3D" id="1.10.10.10">
    <property type="entry name" value="Winged helix-like DNA-binding domain superfamily/Winged helix DNA-binding domain"/>
    <property type="match status" value="1"/>
</dbReference>
<dbReference type="PIRSF" id="PIRSF005485">
    <property type="entry name" value="HrcA"/>
    <property type="match status" value="1"/>
</dbReference>
<dbReference type="SUPFAM" id="SSF55781">
    <property type="entry name" value="GAF domain-like"/>
    <property type="match status" value="1"/>
</dbReference>
<evidence type="ECO:0000256" key="2">
    <source>
        <dbReference type="ARBA" id="ARBA00023015"/>
    </source>
</evidence>
<dbReference type="PATRIC" id="fig|869212.3.peg.3683"/>
<dbReference type="Pfam" id="PF03444">
    <property type="entry name" value="WHD_HrcA"/>
    <property type="match status" value="1"/>
</dbReference>
<evidence type="ECO:0000259" key="6">
    <source>
        <dbReference type="Pfam" id="PF01628"/>
    </source>
</evidence>
<comment type="function">
    <text evidence="5">Negative regulator of class I heat shock genes (grpE-dnaK-dnaJ and groELS operons). Prevents heat-shock induction of these operons.</text>
</comment>
<dbReference type="NCBIfam" id="TIGR00331">
    <property type="entry name" value="hrcA"/>
    <property type="match status" value="1"/>
</dbReference>
<dbReference type="InterPro" id="IPR021153">
    <property type="entry name" value="HrcA_C"/>
</dbReference>
<dbReference type="InterPro" id="IPR005104">
    <property type="entry name" value="WHTH_HrcA_DNA-bd"/>
</dbReference>
<name>I4BAI9_TURPD</name>
<dbReference type="GO" id="GO:0003677">
    <property type="term" value="F:DNA binding"/>
    <property type="evidence" value="ECO:0007669"/>
    <property type="project" value="InterPro"/>
</dbReference>
<dbReference type="InterPro" id="IPR036388">
    <property type="entry name" value="WH-like_DNA-bd_sf"/>
</dbReference>
<dbReference type="InterPro" id="IPR036390">
    <property type="entry name" value="WH_DNA-bd_sf"/>
</dbReference>
<evidence type="ECO:0000256" key="1">
    <source>
        <dbReference type="ARBA" id="ARBA00022491"/>
    </source>
</evidence>
<dbReference type="AlphaFoldDB" id="I4BAI9"/>
<dbReference type="PANTHER" id="PTHR34824">
    <property type="entry name" value="HEAT-INDUCIBLE TRANSCRIPTION REPRESSOR HRCA"/>
    <property type="match status" value="1"/>
</dbReference>
<dbReference type="GO" id="GO:0045892">
    <property type="term" value="P:negative regulation of DNA-templated transcription"/>
    <property type="evidence" value="ECO:0007669"/>
    <property type="project" value="UniProtKB-UniRule"/>
</dbReference>
<keyword evidence="1 5" id="KW-0678">Repressor</keyword>
<keyword evidence="9" id="KW-1185">Reference proteome</keyword>
<dbReference type="EMBL" id="CP002959">
    <property type="protein sequence ID" value="AFM14296.1"/>
    <property type="molecule type" value="Genomic_DNA"/>
</dbReference>
<keyword evidence="3 5" id="KW-0346">Stress response</keyword>
<evidence type="ECO:0000256" key="4">
    <source>
        <dbReference type="ARBA" id="ARBA00023163"/>
    </source>
</evidence>
<dbReference type="SUPFAM" id="SSF46785">
    <property type="entry name" value="Winged helix' DNA-binding domain"/>
    <property type="match status" value="1"/>
</dbReference>
<dbReference type="Pfam" id="PF01628">
    <property type="entry name" value="HrcA"/>
    <property type="match status" value="1"/>
</dbReference>
<organism evidence="8 9">
    <name type="scientific">Turneriella parva (strain ATCC BAA-1111 / DSM 21527 / NCTC 11395 / H)</name>
    <name type="common">Leptospira parva</name>
    <dbReference type="NCBI Taxonomy" id="869212"/>
    <lineage>
        <taxon>Bacteria</taxon>
        <taxon>Pseudomonadati</taxon>
        <taxon>Spirochaetota</taxon>
        <taxon>Spirochaetia</taxon>
        <taxon>Leptospirales</taxon>
        <taxon>Leptospiraceae</taxon>
        <taxon>Turneriella</taxon>
    </lineage>
</organism>
<accession>I4BAI9</accession>
<dbReference type="RefSeq" id="WP_014804773.1">
    <property type="nucleotide sequence ID" value="NC_018020.1"/>
</dbReference>
<evidence type="ECO:0000313" key="9">
    <source>
        <dbReference type="Proteomes" id="UP000006048"/>
    </source>
</evidence>
<dbReference type="InterPro" id="IPR029016">
    <property type="entry name" value="GAF-like_dom_sf"/>
</dbReference>
<dbReference type="Gene3D" id="3.30.450.40">
    <property type="match status" value="1"/>
</dbReference>
<sequence length="383" mass="42227">MTDRQGEILRALVKEYVVSGEPVGSQILVEKFGMAFSPATVRKEMSVLEQMGLLSSPHTSAGRIPTDRAFQLYLADLVNLFEITLNQKTELEDLYRSAALQLDQLLKTTAQMLAQTSNFAGIVLAPNSIGSSIKRIELVSVMESLVLMVMISSSGAIYEKKIKLERPVNQEDLYKISRYLNQNLKGFDLGDVQERGLEFLSGSLAELGDLSDIGTAVTQAIVYNPPDQTIHIEGDSNLHRKIYELTNDRRKAERVISQLQNQDFVASVFERMKNLPQVGSQVGLEIDGEILSGITILGKGYSLSGKSIGALGVIGANRMPYERIIPALDYSSQILSNVLSEKTNIELQGSDLKVNEIEITARRELPSASAAHKEGKRTTKRPK</sequence>
<dbReference type="PANTHER" id="PTHR34824:SF1">
    <property type="entry name" value="HEAT-INDUCIBLE TRANSCRIPTION REPRESSOR HRCA"/>
    <property type="match status" value="1"/>
</dbReference>
<feature type="domain" description="Winged helix-turn-helix transcription repressor HrcA DNA-binding" evidence="7">
    <location>
        <begin position="2"/>
        <end position="71"/>
    </location>
</feature>
<dbReference type="OrthoDB" id="9783139at2"/>
<evidence type="ECO:0000259" key="7">
    <source>
        <dbReference type="Pfam" id="PF03444"/>
    </source>
</evidence>
<dbReference type="HAMAP" id="MF_00081">
    <property type="entry name" value="HrcA"/>
    <property type="match status" value="1"/>
</dbReference>
<dbReference type="InterPro" id="IPR023120">
    <property type="entry name" value="WHTH_transcript_rep_HrcA_IDD"/>
</dbReference>
<keyword evidence="2 5" id="KW-0805">Transcription regulation</keyword>
<dbReference type="HOGENOM" id="CLU_050019_1_0_12"/>
<dbReference type="Proteomes" id="UP000006048">
    <property type="component" value="Chromosome"/>
</dbReference>
<proteinExistence type="inferred from homology"/>